<evidence type="ECO:0000313" key="2">
    <source>
        <dbReference type="Proteomes" id="UP000433309"/>
    </source>
</evidence>
<accession>A0A6I2LBV3</accession>
<sequence length="60" mass="7031">MKVLRLSQVMLSTGLGRSTIYKYIAIGNFPAPFKLSERCVGWLESEIQQWIQSRLDMRKR</sequence>
<dbReference type="PANTHER" id="PTHR36154:SF1">
    <property type="entry name" value="DNA-BINDING TRANSCRIPTIONAL ACTIVATOR ALPA"/>
    <property type="match status" value="1"/>
</dbReference>
<dbReference type="Pfam" id="PF05930">
    <property type="entry name" value="Phage_AlpA"/>
    <property type="match status" value="1"/>
</dbReference>
<reference evidence="1 2" key="1">
    <citation type="submission" date="2019-11" db="EMBL/GenBank/DDBJ databases">
        <title>Novel species isolated from a subtropical stream in China.</title>
        <authorList>
            <person name="Lu H."/>
        </authorList>
    </citation>
    <scope>NUCLEOTIDE SEQUENCE [LARGE SCALE GENOMIC DNA]</scope>
    <source>
        <strain evidence="1 2">FT80W</strain>
    </source>
</reference>
<keyword evidence="2" id="KW-1185">Reference proteome</keyword>
<comment type="caution">
    <text evidence="1">The sequence shown here is derived from an EMBL/GenBank/DDBJ whole genome shotgun (WGS) entry which is preliminary data.</text>
</comment>
<organism evidence="1 2">
    <name type="scientific">Duganella guangzhouensis</name>
    <dbReference type="NCBI Taxonomy" id="2666084"/>
    <lineage>
        <taxon>Bacteria</taxon>
        <taxon>Pseudomonadati</taxon>
        <taxon>Pseudomonadota</taxon>
        <taxon>Betaproteobacteria</taxon>
        <taxon>Burkholderiales</taxon>
        <taxon>Oxalobacteraceae</taxon>
        <taxon>Telluria group</taxon>
        <taxon>Duganella</taxon>
    </lineage>
</organism>
<name>A0A6I2LBV3_9BURK</name>
<dbReference type="SUPFAM" id="SSF46955">
    <property type="entry name" value="Putative DNA-binding domain"/>
    <property type="match status" value="1"/>
</dbReference>
<protein>
    <submittedName>
        <fullName evidence="1">AlpA family phage regulatory protein</fullName>
    </submittedName>
</protein>
<dbReference type="InterPro" id="IPR052931">
    <property type="entry name" value="Prophage_regulatory_activator"/>
</dbReference>
<dbReference type="InterPro" id="IPR010260">
    <property type="entry name" value="AlpA"/>
</dbReference>
<dbReference type="Proteomes" id="UP000433309">
    <property type="component" value="Unassembled WGS sequence"/>
</dbReference>
<proteinExistence type="predicted"/>
<dbReference type="PANTHER" id="PTHR36154">
    <property type="entry name" value="DNA-BINDING TRANSCRIPTIONAL ACTIVATOR ALPA"/>
    <property type="match status" value="1"/>
</dbReference>
<dbReference type="RefSeq" id="WP_154383153.1">
    <property type="nucleotide sequence ID" value="NZ_WKJK01000024.1"/>
</dbReference>
<dbReference type="EMBL" id="WKJK01000024">
    <property type="protein sequence ID" value="MRW94284.1"/>
    <property type="molecule type" value="Genomic_DNA"/>
</dbReference>
<evidence type="ECO:0000313" key="1">
    <source>
        <dbReference type="EMBL" id="MRW94284.1"/>
    </source>
</evidence>
<dbReference type="AlphaFoldDB" id="A0A6I2LBV3"/>
<gene>
    <name evidence="1" type="ORF">GJ699_30345</name>
</gene>
<dbReference type="Gene3D" id="1.10.238.160">
    <property type="match status" value="1"/>
</dbReference>
<dbReference type="InterPro" id="IPR009061">
    <property type="entry name" value="DNA-bd_dom_put_sf"/>
</dbReference>